<protein>
    <submittedName>
        <fullName evidence="1">Uncharacterized protein</fullName>
    </submittedName>
</protein>
<evidence type="ECO:0000313" key="1">
    <source>
        <dbReference type="EMBL" id="MFD2058371.1"/>
    </source>
</evidence>
<dbReference type="RefSeq" id="WP_379026853.1">
    <property type="nucleotide sequence ID" value="NZ_JBHUGY010000074.1"/>
</dbReference>
<gene>
    <name evidence="1" type="ORF">ACFSQT_36390</name>
</gene>
<organism evidence="1 2">
    <name type="scientific">Mesorhizobium calcicola</name>
    <dbReference type="NCBI Taxonomy" id="1300310"/>
    <lineage>
        <taxon>Bacteria</taxon>
        <taxon>Pseudomonadati</taxon>
        <taxon>Pseudomonadota</taxon>
        <taxon>Alphaproteobacteria</taxon>
        <taxon>Hyphomicrobiales</taxon>
        <taxon>Phyllobacteriaceae</taxon>
        <taxon>Mesorhizobium</taxon>
    </lineage>
</organism>
<keyword evidence="2" id="KW-1185">Reference proteome</keyword>
<dbReference type="Proteomes" id="UP001597349">
    <property type="component" value="Unassembled WGS sequence"/>
</dbReference>
<name>A0ABW4WPB3_9HYPH</name>
<reference evidence="2" key="1">
    <citation type="journal article" date="2019" name="Int. J. Syst. Evol. Microbiol.">
        <title>The Global Catalogue of Microorganisms (GCM) 10K type strain sequencing project: providing services to taxonomists for standard genome sequencing and annotation.</title>
        <authorList>
            <consortium name="The Broad Institute Genomics Platform"/>
            <consortium name="The Broad Institute Genome Sequencing Center for Infectious Disease"/>
            <person name="Wu L."/>
            <person name="Ma J."/>
        </authorList>
    </citation>
    <scope>NUCLEOTIDE SEQUENCE [LARGE SCALE GENOMIC DNA]</scope>
    <source>
        <strain evidence="2">CGMCC 1.16226</strain>
    </source>
</reference>
<evidence type="ECO:0000313" key="2">
    <source>
        <dbReference type="Proteomes" id="UP001597349"/>
    </source>
</evidence>
<sequence length="236" mass="24002">MATTAKFEILGANASNANWDGSPLTLSYRESAAMPQTTNGSMIFAYQNTAALNNAGKLALTSGGSQPTILNVPALLSQPSILVNNWQANNLGVTNISVATATPIWIEAFGPGLPGQKPVPLAINTALTLKPGAIAQGTSTPNWMQLTLGTNTGQLVVVAVVGGPQDASGNNAYAVALNSASGNTGPGTPTPAPQGYYATTGGNNYSFEFNWGSSVVYVANLSPSTASSLTAELLSL</sequence>
<comment type="caution">
    <text evidence="1">The sequence shown here is derived from an EMBL/GenBank/DDBJ whole genome shotgun (WGS) entry which is preliminary data.</text>
</comment>
<proteinExistence type="predicted"/>
<accession>A0ABW4WPB3</accession>
<dbReference type="EMBL" id="JBHUGY010000074">
    <property type="protein sequence ID" value="MFD2058371.1"/>
    <property type="molecule type" value="Genomic_DNA"/>
</dbReference>